<evidence type="ECO:0000313" key="8">
    <source>
        <dbReference type="EMBL" id="TRY64204.1"/>
    </source>
</evidence>
<evidence type="ECO:0000256" key="4">
    <source>
        <dbReference type="SAM" id="MobiDB-lite"/>
    </source>
</evidence>
<dbReference type="SMART" id="SM00032">
    <property type="entry name" value="CCP"/>
    <property type="match status" value="1"/>
</dbReference>
<dbReference type="InterPro" id="IPR001304">
    <property type="entry name" value="C-type_lectin-like"/>
</dbReference>
<keyword evidence="2 3" id="KW-1015">Disulfide bond</keyword>
<dbReference type="Gene3D" id="3.10.100.10">
    <property type="entry name" value="Mannose-Binding Protein A, subunit A"/>
    <property type="match status" value="1"/>
</dbReference>
<gene>
    <name evidence="8" type="ORF">TCAL_04630</name>
</gene>
<evidence type="ECO:0000256" key="3">
    <source>
        <dbReference type="PROSITE-ProRule" id="PRU00302"/>
    </source>
</evidence>
<dbReference type="InterPro" id="IPR035976">
    <property type="entry name" value="Sushi/SCR/CCP_sf"/>
</dbReference>
<organism evidence="8 9">
    <name type="scientific">Tigriopus californicus</name>
    <name type="common">Marine copepod</name>
    <dbReference type="NCBI Taxonomy" id="6832"/>
    <lineage>
        <taxon>Eukaryota</taxon>
        <taxon>Metazoa</taxon>
        <taxon>Ecdysozoa</taxon>
        <taxon>Arthropoda</taxon>
        <taxon>Crustacea</taxon>
        <taxon>Multicrustacea</taxon>
        <taxon>Hexanauplia</taxon>
        <taxon>Copepoda</taxon>
        <taxon>Harpacticoida</taxon>
        <taxon>Harpacticidae</taxon>
        <taxon>Tigriopus</taxon>
    </lineage>
</organism>
<accession>A0A553NFH8</accession>
<keyword evidence="1" id="KW-0732">Signal</keyword>
<evidence type="ECO:0000259" key="6">
    <source>
        <dbReference type="PROSITE" id="PS50041"/>
    </source>
</evidence>
<keyword evidence="9" id="KW-1185">Reference proteome</keyword>
<dbReference type="EMBL" id="VCGU01000458">
    <property type="protein sequence ID" value="TRY64204.1"/>
    <property type="molecule type" value="Genomic_DNA"/>
</dbReference>
<keyword evidence="3" id="KW-0768">Sushi</keyword>
<dbReference type="InterPro" id="IPR016187">
    <property type="entry name" value="CTDL_fold"/>
</dbReference>
<feature type="domain" description="C-type lectin" evidence="6">
    <location>
        <begin position="524"/>
        <end position="643"/>
    </location>
</feature>
<evidence type="ECO:0000313" key="9">
    <source>
        <dbReference type="Proteomes" id="UP000318571"/>
    </source>
</evidence>
<dbReference type="InterPro" id="IPR016186">
    <property type="entry name" value="C-type_lectin-like/link_sf"/>
</dbReference>
<keyword evidence="5" id="KW-1133">Transmembrane helix</keyword>
<proteinExistence type="predicted"/>
<feature type="compositionally biased region" description="Low complexity" evidence="4">
    <location>
        <begin position="137"/>
        <end position="151"/>
    </location>
</feature>
<name>A0A553NFH8_TIGCA</name>
<feature type="domain" description="Sushi" evidence="7">
    <location>
        <begin position="302"/>
        <end position="365"/>
    </location>
</feature>
<comment type="caution">
    <text evidence="3">Lacks conserved residue(s) required for the propagation of feature annotation.</text>
</comment>
<dbReference type="CDD" id="cd00033">
    <property type="entry name" value="CCP"/>
    <property type="match status" value="1"/>
</dbReference>
<evidence type="ECO:0000256" key="5">
    <source>
        <dbReference type="SAM" id="Phobius"/>
    </source>
</evidence>
<dbReference type="PROSITE" id="PS50041">
    <property type="entry name" value="C_TYPE_LECTIN_2"/>
    <property type="match status" value="1"/>
</dbReference>
<evidence type="ECO:0000256" key="2">
    <source>
        <dbReference type="ARBA" id="ARBA00023157"/>
    </source>
</evidence>
<sequence>MNLLGKLNTADLNFTMTKETFLTNLFDPADVGPSFTDPPPLLINVNLDEDLNCANCSNATSECLNCGIDNHNNNDNNGSGVDQDIYFLMVMICISFLVLVLVVLSMHRIIDLCFKHMVKSVRHSTTQRSPHSTNQGAATTTATTTTRSTTRPSEIVIGRRETTGRPNSRHPSLEILSGIFTMNRQNSSLANMFNNTNSLPRPSQSSRASTLGRGDHPPPYDDPPPYHVAISVGKDDPSTSTSNHISAPNLRHPVSNSKEDVDSEKVNTSPSRTSTLTFPESNRCIEGPSSQNSACEIGFGSKDCPDIHPPVPTGGTATILRNADHNVLVRYTCHEHYFLLGQAEYRCLNGSWNNEKEIVAPICALDLTEHEQITVSLSEGTTGQKAVDFVNGSEHKGYQCAKTVGNFPWIVLDMDRDDLTILQFRFSLADDEPLVSNMEIRFGNESIHWNNPLCDWLDQTRLIEKINGMVVVDSCQGQGRYLSLASVNSKIPIVLCDVQILVDSHATSNKYLCGKGKTQNVFTKFGECYHENQKDRMDQIQAQNYCSALGLQLLTNENPRFYDWIKDKMKAKLATKRQMIWLGAKRTDNVSNWFWNLQTNNALQFYDWGIQEPSADLCVVIDSALGWKWNAVKCRISGTVVCQSPISKCPNPGLSLGEIPLSSSKPIYNVNEVWLYKNGSNMSIQRTCQSSGDWSMAEIALAETSVQIKTTLKTMTERVTDVGMILKQDEKSQETISGKFEENGAGSSKLSPICSTLSIFIMIFPSVPHSARFFHPLK</sequence>
<feature type="region of interest" description="Disordered" evidence="4">
    <location>
        <begin position="190"/>
        <end position="289"/>
    </location>
</feature>
<feature type="compositionally biased region" description="Polar residues" evidence="4">
    <location>
        <begin position="124"/>
        <end position="136"/>
    </location>
</feature>
<keyword evidence="5" id="KW-0812">Transmembrane</keyword>
<feature type="region of interest" description="Disordered" evidence="4">
    <location>
        <begin position="124"/>
        <end position="154"/>
    </location>
</feature>
<dbReference type="InterPro" id="IPR000436">
    <property type="entry name" value="Sushi_SCR_CCP_dom"/>
</dbReference>
<keyword evidence="5" id="KW-0472">Membrane</keyword>
<dbReference type="CDD" id="cd00037">
    <property type="entry name" value="CLECT"/>
    <property type="match status" value="1"/>
</dbReference>
<evidence type="ECO:0000256" key="1">
    <source>
        <dbReference type="ARBA" id="ARBA00022729"/>
    </source>
</evidence>
<evidence type="ECO:0008006" key="10">
    <source>
        <dbReference type="Google" id="ProtNLM"/>
    </source>
</evidence>
<feature type="compositionally biased region" description="Polar residues" evidence="4">
    <location>
        <begin position="190"/>
        <end position="209"/>
    </location>
</feature>
<dbReference type="SUPFAM" id="SSF56436">
    <property type="entry name" value="C-type lectin-like"/>
    <property type="match status" value="1"/>
</dbReference>
<dbReference type="Pfam" id="PF00084">
    <property type="entry name" value="Sushi"/>
    <property type="match status" value="1"/>
</dbReference>
<dbReference type="AlphaFoldDB" id="A0A553NFH8"/>
<feature type="transmembrane region" description="Helical" evidence="5">
    <location>
        <begin position="85"/>
        <end position="106"/>
    </location>
</feature>
<dbReference type="PROSITE" id="PS50923">
    <property type="entry name" value="SUSHI"/>
    <property type="match status" value="1"/>
</dbReference>
<dbReference type="Gene3D" id="2.10.70.10">
    <property type="entry name" value="Complement Module, domain 1"/>
    <property type="match status" value="1"/>
</dbReference>
<reference evidence="8 9" key="1">
    <citation type="journal article" date="2018" name="Nat. Ecol. Evol.">
        <title>Genomic signatures of mitonuclear coevolution across populations of Tigriopus californicus.</title>
        <authorList>
            <person name="Barreto F.S."/>
            <person name="Watson E.T."/>
            <person name="Lima T.G."/>
            <person name="Willett C.S."/>
            <person name="Edmands S."/>
            <person name="Li W."/>
            <person name="Burton R.S."/>
        </authorList>
    </citation>
    <scope>NUCLEOTIDE SEQUENCE [LARGE SCALE GENOMIC DNA]</scope>
    <source>
        <strain evidence="8 9">San Diego</strain>
    </source>
</reference>
<dbReference type="Proteomes" id="UP000318571">
    <property type="component" value="Chromosome 10"/>
</dbReference>
<dbReference type="STRING" id="6832.A0A553NFH8"/>
<dbReference type="Pfam" id="PF00059">
    <property type="entry name" value="Lectin_C"/>
    <property type="match status" value="1"/>
</dbReference>
<feature type="disulfide bond" evidence="3">
    <location>
        <begin position="304"/>
        <end position="347"/>
    </location>
</feature>
<dbReference type="SMART" id="SM00034">
    <property type="entry name" value="CLECT"/>
    <property type="match status" value="1"/>
</dbReference>
<feature type="compositionally biased region" description="Polar residues" evidence="4">
    <location>
        <begin position="266"/>
        <end position="280"/>
    </location>
</feature>
<evidence type="ECO:0000259" key="7">
    <source>
        <dbReference type="PROSITE" id="PS50923"/>
    </source>
</evidence>
<dbReference type="SUPFAM" id="SSF57535">
    <property type="entry name" value="Complement control module/SCR domain"/>
    <property type="match status" value="1"/>
</dbReference>
<protein>
    <recommendedName>
        <fullName evidence="10">C-type lectin domain-containing protein</fullName>
    </recommendedName>
</protein>
<comment type="caution">
    <text evidence="8">The sequence shown here is derived from an EMBL/GenBank/DDBJ whole genome shotgun (WGS) entry which is preliminary data.</text>
</comment>